<proteinExistence type="predicted"/>
<evidence type="ECO:0000313" key="1">
    <source>
        <dbReference type="EMBL" id="KAL0958424.1"/>
    </source>
</evidence>
<accession>A0ABR3JRK2</accession>
<name>A0ABR3JRK2_9AGAR</name>
<keyword evidence="2" id="KW-1185">Reference proteome</keyword>
<dbReference type="EMBL" id="JASNQZ010000004">
    <property type="protein sequence ID" value="KAL0958424.1"/>
    <property type="molecule type" value="Genomic_DNA"/>
</dbReference>
<comment type="caution">
    <text evidence="1">The sequence shown here is derived from an EMBL/GenBank/DDBJ whole genome shotgun (WGS) entry which is preliminary data.</text>
</comment>
<reference evidence="2" key="1">
    <citation type="submission" date="2024-06" db="EMBL/GenBank/DDBJ databases">
        <title>Multi-omics analyses provide insights into the biosynthesis of the anticancer antibiotic pleurotin in Hohenbuehelia grisea.</title>
        <authorList>
            <person name="Weaver J.A."/>
            <person name="Alberti F."/>
        </authorList>
    </citation>
    <scope>NUCLEOTIDE SEQUENCE [LARGE SCALE GENOMIC DNA]</scope>
    <source>
        <strain evidence="2">T-177</strain>
    </source>
</reference>
<sequence>MVTSDPAAFEDTTQTSRRTIAAPLFKHTSNLAVDPSITFTNYALRIALSTYEVTPVLLLVPLVGQDGRVSVEMDVHELGSKVWTEWKLITESQVAAI</sequence>
<organism evidence="1 2">
    <name type="scientific">Hohenbuehelia grisea</name>
    <dbReference type="NCBI Taxonomy" id="104357"/>
    <lineage>
        <taxon>Eukaryota</taxon>
        <taxon>Fungi</taxon>
        <taxon>Dikarya</taxon>
        <taxon>Basidiomycota</taxon>
        <taxon>Agaricomycotina</taxon>
        <taxon>Agaricomycetes</taxon>
        <taxon>Agaricomycetidae</taxon>
        <taxon>Agaricales</taxon>
        <taxon>Pleurotineae</taxon>
        <taxon>Pleurotaceae</taxon>
        <taxon>Hohenbuehelia</taxon>
    </lineage>
</organism>
<dbReference type="Proteomes" id="UP001556367">
    <property type="component" value="Unassembled WGS sequence"/>
</dbReference>
<evidence type="ECO:0000313" key="2">
    <source>
        <dbReference type="Proteomes" id="UP001556367"/>
    </source>
</evidence>
<protein>
    <submittedName>
        <fullName evidence="1">Uncharacterized protein</fullName>
    </submittedName>
</protein>
<gene>
    <name evidence="1" type="ORF">HGRIS_000566</name>
</gene>